<dbReference type="InterPro" id="IPR038765">
    <property type="entry name" value="Papain-like_cys_pep_sf"/>
</dbReference>
<keyword evidence="5" id="KW-0732">Signal</keyword>
<name>D1AY45_STRM9</name>
<dbReference type="InterPro" id="IPR000064">
    <property type="entry name" value="NLP_P60_dom"/>
</dbReference>
<dbReference type="EMBL" id="CP001779">
    <property type="protein sequence ID" value="ACZ01221.1"/>
    <property type="molecule type" value="Genomic_DNA"/>
</dbReference>
<dbReference type="GeneID" id="29673374"/>
<dbReference type="Pfam" id="PF00877">
    <property type="entry name" value="NLPC_P60"/>
    <property type="match status" value="1"/>
</dbReference>
<feature type="chain" id="PRO_5003020090" evidence="5">
    <location>
        <begin position="18"/>
        <end position="173"/>
    </location>
</feature>
<dbReference type="OrthoDB" id="9808890at2"/>
<feature type="domain" description="NlpC/P60" evidence="6">
    <location>
        <begin position="48"/>
        <end position="173"/>
    </location>
</feature>
<evidence type="ECO:0000256" key="2">
    <source>
        <dbReference type="ARBA" id="ARBA00022670"/>
    </source>
</evidence>
<accession>D1AY45</accession>
<keyword evidence="3" id="KW-0378">Hydrolase</keyword>
<evidence type="ECO:0000256" key="1">
    <source>
        <dbReference type="ARBA" id="ARBA00007074"/>
    </source>
</evidence>
<dbReference type="PANTHER" id="PTHR47053">
    <property type="entry name" value="MUREIN DD-ENDOPEPTIDASE MEPH-RELATED"/>
    <property type="match status" value="1"/>
</dbReference>
<reference evidence="7 8" key="1">
    <citation type="journal article" date="2009" name="Stand. Genomic Sci.">
        <title>Complete genome sequence of Streptobacillus moniliformis type strain (9901T).</title>
        <authorList>
            <person name="Nolan M."/>
            <person name="Gronow S."/>
            <person name="Lapidus A."/>
            <person name="Ivanova N."/>
            <person name="Copeland A."/>
            <person name="Lucas S."/>
            <person name="Del Rio T.G."/>
            <person name="Chen F."/>
            <person name="Tice H."/>
            <person name="Pitluck S."/>
            <person name="Cheng J.F."/>
            <person name="Sims D."/>
            <person name="Meincke L."/>
            <person name="Bruce D."/>
            <person name="Goodwin L."/>
            <person name="Brettin T."/>
            <person name="Han C."/>
            <person name="Detter J.C."/>
            <person name="Ovchinikova G."/>
            <person name="Pati A."/>
            <person name="Mavromatis K."/>
            <person name="Mikhailova N."/>
            <person name="Chen A."/>
            <person name="Palaniappan K."/>
            <person name="Land M."/>
            <person name="Hauser L."/>
            <person name="Chang Y.J."/>
            <person name="Jeffries C.D."/>
            <person name="Rohde M."/>
            <person name="Sproer C."/>
            <person name="Goker M."/>
            <person name="Bristow J."/>
            <person name="Eisen J.A."/>
            <person name="Markowitz V."/>
            <person name="Hugenholtz P."/>
            <person name="Kyrpides N.C."/>
            <person name="Klenk H.P."/>
            <person name="Chain P."/>
        </authorList>
    </citation>
    <scope>NUCLEOTIDE SEQUENCE [LARGE SCALE GENOMIC DNA]</scope>
    <source>
        <strain evidence="8">ATCC 14647 / DSM 12112 / NCTC 10651 / 9901</strain>
    </source>
</reference>
<evidence type="ECO:0000313" key="8">
    <source>
        <dbReference type="Proteomes" id="UP000002072"/>
    </source>
</evidence>
<evidence type="ECO:0000256" key="3">
    <source>
        <dbReference type="ARBA" id="ARBA00022801"/>
    </source>
</evidence>
<keyword evidence="2" id="KW-0645">Protease</keyword>
<dbReference type="MEROPS" id="C40.006"/>
<dbReference type="Gene3D" id="3.90.1720.10">
    <property type="entry name" value="endopeptidase domain like (from Nostoc punctiforme)"/>
    <property type="match status" value="1"/>
</dbReference>
<dbReference type="AlphaFoldDB" id="D1AY45"/>
<feature type="signal peptide" evidence="5">
    <location>
        <begin position="1"/>
        <end position="17"/>
    </location>
</feature>
<evidence type="ECO:0000313" key="7">
    <source>
        <dbReference type="EMBL" id="ACZ01221.1"/>
    </source>
</evidence>
<dbReference type="eggNOG" id="COG0791">
    <property type="taxonomic scope" value="Bacteria"/>
</dbReference>
<comment type="similarity">
    <text evidence="1">Belongs to the peptidase C40 family.</text>
</comment>
<dbReference type="KEGG" id="smf:Smon_0751"/>
<sequence>MKKFSIFLSLLSFFLFAQNEVDARLNTILDELITISEQNIEISHEDEIVLRDKIIEFAKTNLNRPYSWGAIGPNKFDCSGFVNYVFSKNSSINLPRVSKDMAKYSPKINIDDLKIGDLLFFNTSNKGKNINHVGIYIGNNEFIHASSAQKKVTISTIAEGFYKKKFKWAISPF</sequence>
<evidence type="ECO:0000259" key="6">
    <source>
        <dbReference type="PROSITE" id="PS51935"/>
    </source>
</evidence>
<organism evidence="7 8">
    <name type="scientific">Streptobacillus moniliformis (strain ATCC 14647 / DSM 12112 / NCTC 10651 / 9901)</name>
    <dbReference type="NCBI Taxonomy" id="519441"/>
    <lineage>
        <taxon>Bacteria</taxon>
        <taxon>Fusobacteriati</taxon>
        <taxon>Fusobacteriota</taxon>
        <taxon>Fusobacteriia</taxon>
        <taxon>Fusobacteriales</taxon>
        <taxon>Leptotrichiaceae</taxon>
        <taxon>Streptobacillus</taxon>
    </lineage>
</organism>
<dbReference type="PROSITE" id="PS51935">
    <property type="entry name" value="NLPC_P60"/>
    <property type="match status" value="1"/>
</dbReference>
<dbReference type="InterPro" id="IPR051202">
    <property type="entry name" value="Peptidase_C40"/>
</dbReference>
<dbReference type="GO" id="GO:0008234">
    <property type="term" value="F:cysteine-type peptidase activity"/>
    <property type="evidence" value="ECO:0007669"/>
    <property type="project" value="UniProtKB-KW"/>
</dbReference>
<evidence type="ECO:0000256" key="4">
    <source>
        <dbReference type="ARBA" id="ARBA00022807"/>
    </source>
</evidence>
<gene>
    <name evidence="7" type="ordered locus">Smon_0751</name>
</gene>
<dbReference type="STRING" id="519441.Smon_0751"/>
<dbReference type="PANTHER" id="PTHR47053:SF1">
    <property type="entry name" value="MUREIN DD-ENDOPEPTIDASE MEPH-RELATED"/>
    <property type="match status" value="1"/>
</dbReference>
<dbReference type="HOGENOM" id="CLU_016043_6_2_0"/>
<dbReference type="GO" id="GO:0006508">
    <property type="term" value="P:proteolysis"/>
    <property type="evidence" value="ECO:0007669"/>
    <property type="project" value="UniProtKB-KW"/>
</dbReference>
<proteinExistence type="inferred from homology"/>
<keyword evidence="4" id="KW-0788">Thiol protease</keyword>
<dbReference type="Proteomes" id="UP000002072">
    <property type="component" value="Chromosome"/>
</dbReference>
<evidence type="ECO:0000256" key="5">
    <source>
        <dbReference type="SAM" id="SignalP"/>
    </source>
</evidence>
<dbReference type="SUPFAM" id="SSF54001">
    <property type="entry name" value="Cysteine proteinases"/>
    <property type="match status" value="1"/>
</dbReference>
<dbReference type="RefSeq" id="WP_012858772.1">
    <property type="nucleotide sequence ID" value="NC_013515.1"/>
</dbReference>
<keyword evidence="8" id="KW-1185">Reference proteome</keyword>
<protein>
    <submittedName>
        <fullName evidence="7">NLP/P60 protein</fullName>
    </submittedName>
</protein>